<sequence>MKKYRSSIHMQFDLPDPHLLDRYVLTLSHSKVLNGVLEGVSGQGDKHSHLLIGPYGTGKSLVSTIICQLLSRQFSHEWSMNLQGQAERIDTQLAHMLRRMNGSPVTYIPVLISGKTGNISKIINQAIHRALHQAGLHIVTPNEALAILSTVDRWKQSYSEAYNAFLHFLQERPIEEAEWRKQIEACHEELTQQFINFYPSVTAGTSWSYNHEASFIEELESVSKELEARQLGLFIVYDEFGWFLQTLDDVNSTPNMRDLQALAEFADRANNVHLLLVSHKHIRQYATNSRESIRLEFEKIEGRFRHYTLENDAGTYLHLAQEALRDINGANLGGTADFETADSLRGFPLFGDFTSYQLEQGLLTTLYPVHPVAVMLLPQLSNIYGQNERTLYSFLSDHERDSLREHIQQHDGYYYADRLFRFFRLDTADIKEQSALELYHAVIPYIDGESLMQKRIVELLTMWAETRLTQKQPVTIPFLAFALGIEDVAVENELNRLVEAKIVRYNSVRGQWELFNGSSINIEDLIAEKLTSSSLTTREGMDILERHLPLSFILPYDYNDEMDMLRYADIRFADIAEMKASQEKEWPGDDRIWFVAYEDQDRKDDPDAVMQELGRSFLVAFPSFSMETVLPYVLKFKITEHLLNDTVLLALDSRLKNELLFIQEETSLMIQAFVDRYFEFAKLEWRSGTERVMVRDLHVLERRLSDRLLHKYPHTPVIRNEAFNRNRISAIQRRAVTDVIDRLIQDPSEPALGIDGHGPNYLIYATTLKNNDYHIDRDGVVNCNGTLEAIRQGLMQQLYRKPIGKLSELIGMMREAPYGIRSSVVPLLFVALLRDRWEQLLFYSHDMMISHLSGVSILEMVELADSFEYRYYDWSVEERNQLLEAGRRLELPDEACNSFIQASESLLQWLRQLPKFAQISQQLSPETLRIRDRIRSTEVDPYTYMKELVIDLDSLAEAKEEMEHFMQHNERELAQRILALTGQHSFVRFFEIFNQSREEAIEKNSKLMTLPVTEDLTGIIDRMAEHLVGVARADWSDSTQELFLSQVKYEWELFRAGSEVAAVVDMTVDVNQPLSKKTQTLYINVKNMLKYAGRDVSTQEIKQLLAKLIYEL</sequence>
<protein>
    <recommendedName>
        <fullName evidence="3">AAA+ ATPase domain-containing protein</fullName>
    </recommendedName>
</protein>
<evidence type="ECO:0008006" key="3">
    <source>
        <dbReference type="Google" id="ProtNLM"/>
    </source>
</evidence>
<keyword evidence="2" id="KW-1185">Reference proteome</keyword>
<name>A0ABT9FNI9_9BACL</name>
<organism evidence="1 2">
    <name type="scientific">Paenibacillus zeirhizosphaerae</name>
    <dbReference type="NCBI Taxonomy" id="2987519"/>
    <lineage>
        <taxon>Bacteria</taxon>
        <taxon>Bacillati</taxon>
        <taxon>Bacillota</taxon>
        <taxon>Bacilli</taxon>
        <taxon>Bacillales</taxon>
        <taxon>Paenibacillaceae</taxon>
        <taxon>Paenibacillus</taxon>
    </lineage>
</organism>
<reference evidence="1 2" key="1">
    <citation type="submission" date="2022-10" db="EMBL/GenBank/DDBJ databases">
        <title>Paenibacillus description and whole genome data of maize root bacterial community.</title>
        <authorList>
            <person name="Marton D."/>
            <person name="Farkas M."/>
            <person name="Cserhati M."/>
        </authorList>
    </citation>
    <scope>NUCLEOTIDE SEQUENCE [LARGE SCALE GENOMIC DNA]</scope>
    <source>
        <strain evidence="1 2">P96</strain>
    </source>
</reference>
<dbReference type="RefSeq" id="WP_305753903.1">
    <property type="nucleotide sequence ID" value="NZ_JAPCKK010000011.1"/>
</dbReference>
<dbReference type="EMBL" id="JAPCKK010000011">
    <property type="protein sequence ID" value="MDP4096283.1"/>
    <property type="molecule type" value="Genomic_DNA"/>
</dbReference>
<gene>
    <name evidence="1" type="ORF">OIN60_05800</name>
</gene>
<proteinExistence type="predicted"/>
<dbReference type="Proteomes" id="UP001241848">
    <property type="component" value="Unassembled WGS sequence"/>
</dbReference>
<comment type="caution">
    <text evidence="1">The sequence shown here is derived from an EMBL/GenBank/DDBJ whole genome shotgun (WGS) entry which is preliminary data.</text>
</comment>
<accession>A0ABT9FNI9</accession>
<evidence type="ECO:0000313" key="1">
    <source>
        <dbReference type="EMBL" id="MDP4096283.1"/>
    </source>
</evidence>
<evidence type="ECO:0000313" key="2">
    <source>
        <dbReference type="Proteomes" id="UP001241848"/>
    </source>
</evidence>
<dbReference type="SUPFAM" id="SSF52540">
    <property type="entry name" value="P-loop containing nucleoside triphosphate hydrolases"/>
    <property type="match status" value="1"/>
</dbReference>
<dbReference type="InterPro" id="IPR027417">
    <property type="entry name" value="P-loop_NTPase"/>
</dbReference>